<feature type="domain" description="Glucose-6-phosphate dehydrogenase assembly protein OpcA C-terminal" evidence="2">
    <location>
        <begin position="166"/>
        <end position="301"/>
    </location>
</feature>
<reference evidence="3 4" key="1">
    <citation type="submission" date="2021-03" db="EMBL/GenBank/DDBJ databases">
        <title>Sequencing the genomes of 1000 actinobacteria strains.</title>
        <authorList>
            <person name="Klenk H.-P."/>
        </authorList>
    </citation>
    <scope>NUCLEOTIDE SEQUENCE [LARGE SCALE GENOMIC DNA]</scope>
    <source>
        <strain evidence="3 4">DSM 12544</strain>
    </source>
</reference>
<dbReference type="Proteomes" id="UP001519331">
    <property type="component" value="Unassembled WGS sequence"/>
</dbReference>
<evidence type="ECO:0000313" key="3">
    <source>
        <dbReference type="EMBL" id="MBP2318304.1"/>
    </source>
</evidence>
<protein>
    <submittedName>
        <fullName evidence="3">Glucose-6-phosphate dehydrogenase assembly protein OpcA</fullName>
    </submittedName>
</protein>
<dbReference type="RefSeq" id="WP_210048657.1">
    <property type="nucleotide sequence ID" value="NZ_JAGINX010000001.1"/>
</dbReference>
<dbReference type="InterPro" id="IPR004555">
    <property type="entry name" value="G6PDH_assembly_OpcA"/>
</dbReference>
<dbReference type="Pfam" id="PF20171">
    <property type="entry name" value="OpcA_G6PD_C"/>
    <property type="match status" value="1"/>
</dbReference>
<dbReference type="Pfam" id="PF10128">
    <property type="entry name" value="OpcA_G6PD_assem"/>
    <property type="match status" value="1"/>
</dbReference>
<proteinExistence type="predicted"/>
<comment type="caution">
    <text evidence="3">The sequence shown here is derived from an EMBL/GenBank/DDBJ whole genome shotgun (WGS) entry which is preliminary data.</text>
</comment>
<organism evidence="3 4">
    <name type="scientific">Nesterenkonia lacusekhoensis</name>
    <dbReference type="NCBI Taxonomy" id="150832"/>
    <lineage>
        <taxon>Bacteria</taxon>
        <taxon>Bacillati</taxon>
        <taxon>Actinomycetota</taxon>
        <taxon>Actinomycetes</taxon>
        <taxon>Micrococcales</taxon>
        <taxon>Micrococcaceae</taxon>
        <taxon>Nesterenkonia</taxon>
    </lineage>
</organism>
<dbReference type="EMBL" id="JAGINX010000001">
    <property type="protein sequence ID" value="MBP2318304.1"/>
    <property type="molecule type" value="Genomic_DNA"/>
</dbReference>
<name>A0ABS4T1H3_9MICC</name>
<evidence type="ECO:0000259" key="1">
    <source>
        <dbReference type="Pfam" id="PF10128"/>
    </source>
</evidence>
<sequence length="317" mass="33889">MIVDIPDTTTSKVSKKLAELREDGGVVALTRVLTLVILASRDNAEPAIAAANLASREHPCRIIVLASGSSSEETRLDAQIRVGGDAGASEVLILNAGGELAEQSEAMISALLLPDAPIVAWWADEVPEDVSATPIGRIAHRRITDSAMAAAPVATLERLAHSYDDGDTDLAWTRLTRWRIQLASILDSMDPRTVTAVTVETPPELPSAVLLAAWLQKSLDVPVRLHRSATDNGLSSVRLHLSDDSRGGDEIVLSRPVGDIASLHLPDGPVQQVPMPHRTLEDCLAEELRRLDADEVFGEVLVRGLASVDLTVCRTAA</sequence>
<accession>A0ABS4T1H3</accession>
<evidence type="ECO:0000313" key="4">
    <source>
        <dbReference type="Proteomes" id="UP001519331"/>
    </source>
</evidence>
<gene>
    <name evidence="3" type="ORF">JOF45_001323</name>
</gene>
<keyword evidence="4" id="KW-1185">Reference proteome</keyword>
<dbReference type="PANTHER" id="PTHR38658">
    <property type="entry name" value="OXPP CYCLE PROTEIN OPCA-RELATED"/>
    <property type="match status" value="1"/>
</dbReference>
<dbReference type="InterPro" id="IPR046801">
    <property type="entry name" value="OpcA_G6PD_N"/>
</dbReference>
<dbReference type="InterPro" id="IPR046802">
    <property type="entry name" value="OpcA_G6PD_C"/>
</dbReference>
<evidence type="ECO:0000259" key="2">
    <source>
        <dbReference type="Pfam" id="PF20171"/>
    </source>
</evidence>
<feature type="domain" description="Glucose-6-phosphate dehydrogenase assembly protein OpcA N-terminal" evidence="1">
    <location>
        <begin position="51"/>
        <end position="160"/>
    </location>
</feature>
<dbReference type="PANTHER" id="PTHR38658:SF1">
    <property type="entry name" value="OXPP CYCLE PROTEIN OPCA-RELATED"/>
    <property type="match status" value="1"/>
</dbReference>